<comment type="caution">
    <text evidence="1">The sequence shown here is derived from an EMBL/GenBank/DDBJ whole genome shotgun (WGS) entry which is preliminary data.</text>
</comment>
<proteinExistence type="predicted"/>
<keyword evidence="2" id="KW-1185">Reference proteome</keyword>
<gene>
    <name evidence="1" type="ORF">CDAR_35101</name>
</gene>
<dbReference type="EMBL" id="BPLQ01013124">
    <property type="protein sequence ID" value="GIY69916.1"/>
    <property type="molecule type" value="Genomic_DNA"/>
</dbReference>
<accession>A0AAV4VJ67</accession>
<name>A0AAV4VJ67_9ARAC</name>
<dbReference type="AlphaFoldDB" id="A0AAV4VJ67"/>
<evidence type="ECO:0000313" key="2">
    <source>
        <dbReference type="Proteomes" id="UP001054837"/>
    </source>
</evidence>
<dbReference type="Proteomes" id="UP001054837">
    <property type="component" value="Unassembled WGS sequence"/>
</dbReference>
<protein>
    <submittedName>
        <fullName evidence="1">Uncharacterized protein</fullName>
    </submittedName>
</protein>
<sequence>MPFIAKAGWRDGRRRSFKRHPGDAATSLLLMRDTHIAPFHGLPGQVPSLCSDRWSSLMHVSLHSSSNRPAFQLRGPFPFYWTDTKCVLTIRLGDSAGCEQIIFHQVVILNLEILYLNMK</sequence>
<reference evidence="1 2" key="1">
    <citation type="submission" date="2021-06" db="EMBL/GenBank/DDBJ databases">
        <title>Caerostris darwini draft genome.</title>
        <authorList>
            <person name="Kono N."/>
            <person name="Arakawa K."/>
        </authorList>
    </citation>
    <scope>NUCLEOTIDE SEQUENCE [LARGE SCALE GENOMIC DNA]</scope>
</reference>
<organism evidence="1 2">
    <name type="scientific">Caerostris darwini</name>
    <dbReference type="NCBI Taxonomy" id="1538125"/>
    <lineage>
        <taxon>Eukaryota</taxon>
        <taxon>Metazoa</taxon>
        <taxon>Ecdysozoa</taxon>
        <taxon>Arthropoda</taxon>
        <taxon>Chelicerata</taxon>
        <taxon>Arachnida</taxon>
        <taxon>Araneae</taxon>
        <taxon>Araneomorphae</taxon>
        <taxon>Entelegynae</taxon>
        <taxon>Araneoidea</taxon>
        <taxon>Araneidae</taxon>
        <taxon>Caerostris</taxon>
    </lineage>
</organism>
<evidence type="ECO:0000313" key="1">
    <source>
        <dbReference type="EMBL" id="GIY69916.1"/>
    </source>
</evidence>